<proteinExistence type="predicted"/>
<keyword evidence="3" id="KW-1185">Reference proteome</keyword>
<reference evidence="2 3" key="1">
    <citation type="submission" date="2020-08" db="EMBL/GenBank/DDBJ databases">
        <title>Genomic Encyclopedia of Type Strains, Phase III (KMG-III): the genomes of soil and plant-associated and newly described type strains.</title>
        <authorList>
            <person name="Whitman W."/>
        </authorList>
    </citation>
    <scope>NUCLEOTIDE SEQUENCE [LARGE SCALE GENOMIC DNA]</scope>
    <source>
        <strain evidence="2 3">CECT 8960</strain>
    </source>
</reference>
<gene>
    <name evidence="2" type="ORF">FHR82_000485</name>
</gene>
<sequence length="178" mass="17873">MPVVRLAVAACVLLVLTACGAGHAADIDDSVRQSLGAPAPTAAAERSDLASGGLVRSLGEGITLTVSAPTSFTPTDTAYPRAARAVAFDLVIDNGSDTVYRPAQLSFVATADGVATDQVIDSTQGYTGVVGAIDEVLPSKTLRFAVAFGVPGKPCVVRVAVRAASSAASAIPIFDGTV</sequence>
<protein>
    <recommendedName>
        <fullName evidence="4">DUF4352 domain-containing protein</fullName>
    </recommendedName>
</protein>
<evidence type="ECO:0000256" key="1">
    <source>
        <dbReference type="SAM" id="SignalP"/>
    </source>
</evidence>
<feature type="signal peptide" evidence="1">
    <location>
        <begin position="1"/>
        <end position="24"/>
    </location>
</feature>
<comment type="caution">
    <text evidence="2">The sequence shown here is derived from an EMBL/GenBank/DDBJ whole genome shotgun (WGS) entry which is preliminary data.</text>
</comment>
<dbReference type="Proteomes" id="UP000520767">
    <property type="component" value="Unassembled WGS sequence"/>
</dbReference>
<keyword evidence="1" id="KW-0732">Signal</keyword>
<dbReference type="RefSeq" id="WP_184808546.1">
    <property type="nucleotide sequence ID" value="NZ_JACHJQ010000001.1"/>
</dbReference>
<dbReference type="AlphaFoldDB" id="A0A7W7VBR1"/>
<organism evidence="2 3">
    <name type="scientific">Actinophytocola algeriensis</name>
    <dbReference type="NCBI Taxonomy" id="1768010"/>
    <lineage>
        <taxon>Bacteria</taxon>
        <taxon>Bacillati</taxon>
        <taxon>Actinomycetota</taxon>
        <taxon>Actinomycetes</taxon>
        <taxon>Pseudonocardiales</taxon>
        <taxon>Pseudonocardiaceae</taxon>
    </lineage>
</organism>
<accession>A0A7W7VBR1</accession>
<name>A0A7W7VBR1_9PSEU</name>
<evidence type="ECO:0008006" key="4">
    <source>
        <dbReference type="Google" id="ProtNLM"/>
    </source>
</evidence>
<evidence type="ECO:0000313" key="2">
    <source>
        <dbReference type="EMBL" id="MBB4904275.1"/>
    </source>
</evidence>
<dbReference type="EMBL" id="JACHJQ010000001">
    <property type="protein sequence ID" value="MBB4904275.1"/>
    <property type="molecule type" value="Genomic_DNA"/>
</dbReference>
<dbReference type="PROSITE" id="PS51257">
    <property type="entry name" value="PROKAR_LIPOPROTEIN"/>
    <property type="match status" value="1"/>
</dbReference>
<evidence type="ECO:0000313" key="3">
    <source>
        <dbReference type="Proteomes" id="UP000520767"/>
    </source>
</evidence>
<feature type="chain" id="PRO_5030794127" description="DUF4352 domain-containing protein" evidence="1">
    <location>
        <begin position="25"/>
        <end position="178"/>
    </location>
</feature>